<sequence length="98" mass="11865">MYNRQVNNVSPLSRELIIKLAKENDSELLREVLNYYAFLKNKKEQEARKQWESIEEVQPDKEEIEIINEFEKNRERFEFVSMEEVLKELGIDESELQN</sequence>
<protein>
    <submittedName>
        <fullName evidence="1">Uncharacterized protein</fullName>
    </submittedName>
</protein>
<keyword evidence="2" id="KW-1185">Reference proteome</keyword>
<evidence type="ECO:0000313" key="2">
    <source>
        <dbReference type="Proteomes" id="UP000324781"/>
    </source>
</evidence>
<reference evidence="1 2" key="1">
    <citation type="submission" date="2016-11" db="EMBL/GenBank/DDBJ databases">
        <authorList>
            <person name="Varghese N."/>
            <person name="Submissions S."/>
        </authorList>
    </citation>
    <scope>NUCLEOTIDE SEQUENCE [LARGE SCALE GENOMIC DNA]</scope>
    <source>
        <strain evidence="1 2">DSM 19027</strain>
    </source>
</reference>
<dbReference type="AlphaFoldDB" id="A0A1M6HGV9"/>
<gene>
    <name evidence="1" type="ORF">SAMN05444373_103221</name>
</gene>
<evidence type="ECO:0000313" key="1">
    <source>
        <dbReference type="EMBL" id="SHJ21433.1"/>
    </source>
</evidence>
<accession>A0A1M6HGV9</accession>
<organism evidence="1 2">
    <name type="scientific">Thermoclostridium caenicola</name>
    <dbReference type="NCBI Taxonomy" id="659425"/>
    <lineage>
        <taxon>Bacteria</taxon>
        <taxon>Bacillati</taxon>
        <taxon>Bacillota</taxon>
        <taxon>Clostridia</taxon>
        <taxon>Eubacteriales</taxon>
        <taxon>Oscillospiraceae</taxon>
        <taxon>Thermoclostridium</taxon>
    </lineage>
</organism>
<dbReference type="Proteomes" id="UP000324781">
    <property type="component" value="Unassembled WGS sequence"/>
</dbReference>
<dbReference type="EMBL" id="FQZP01000032">
    <property type="protein sequence ID" value="SHJ21433.1"/>
    <property type="molecule type" value="Genomic_DNA"/>
</dbReference>
<name>A0A1M6HGV9_9FIRM</name>
<proteinExistence type="predicted"/>